<gene>
    <name evidence="2" type="ORF">PPTS312_40030</name>
</gene>
<evidence type="ECO:0000313" key="3">
    <source>
        <dbReference type="Proteomes" id="UP000464661"/>
    </source>
</evidence>
<dbReference type="Pfam" id="PF04488">
    <property type="entry name" value="Gly_transf_sug"/>
    <property type="match status" value="1"/>
</dbReference>
<feature type="domain" description="Dermonecrotic toxin N-terminal" evidence="1">
    <location>
        <begin position="30"/>
        <end position="304"/>
    </location>
</feature>
<evidence type="ECO:0000259" key="1">
    <source>
        <dbReference type="Pfam" id="PF20178"/>
    </source>
</evidence>
<proteinExistence type="predicted"/>
<accession>A0A7U6M510</accession>
<dbReference type="SUPFAM" id="SSF53448">
    <property type="entry name" value="Nucleotide-diphospho-sugar transferases"/>
    <property type="match status" value="1"/>
</dbReference>
<dbReference type="InterPro" id="IPR007577">
    <property type="entry name" value="GlycoTrfase_DXD_sugar-bd_CS"/>
</dbReference>
<dbReference type="EMBL" id="AP022324">
    <property type="protein sequence ID" value="BBU46088.1"/>
    <property type="molecule type" value="Genomic_DNA"/>
</dbReference>
<dbReference type="Gene3D" id="3.90.550.20">
    <property type="match status" value="1"/>
</dbReference>
<dbReference type="InterPro" id="IPR046673">
    <property type="entry name" value="ToxA_N"/>
</dbReference>
<protein>
    <recommendedName>
        <fullName evidence="1">Dermonecrotic toxin N-terminal domain-containing protein</fullName>
    </recommendedName>
</protein>
<dbReference type="Pfam" id="PF20178">
    <property type="entry name" value="ToxA_N"/>
    <property type="match status" value="1"/>
</dbReference>
<organism evidence="2 3">
    <name type="scientific">Pseudomonas putida</name>
    <name type="common">Arthrobacter siderocapsulatus</name>
    <dbReference type="NCBI Taxonomy" id="303"/>
    <lineage>
        <taxon>Bacteria</taxon>
        <taxon>Pseudomonadati</taxon>
        <taxon>Pseudomonadota</taxon>
        <taxon>Gammaproteobacteria</taxon>
        <taxon>Pseudomonadales</taxon>
        <taxon>Pseudomonadaceae</taxon>
        <taxon>Pseudomonas</taxon>
    </lineage>
</organism>
<reference evidence="2 3" key="1">
    <citation type="submission" date="2020-01" db="EMBL/GenBank/DDBJ databases">
        <title>Complete Genome Sequence of Pseudomonas putida Strain TS312, Harboring the HdtS type N-acyl-homoserine Lactone Synthase, Isolated from a Paper Mill.</title>
        <authorList>
            <person name="Hosoe A."/>
            <person name="Suenaga T."/>
            <person name="Sugi T."/>
            <person name="Izumi T."/>
            <person name="Nagai N."/>
            <person name="Terada A."/>
        </authorList>
    </citation>
    <scope>NUCLEOTIDE SEQUENCE [LARGE SCALE GENOMIC DNA]</scope>
    <source>
        <strain evidence="2 3">TS312</strain>
    </source>
</reference>
<dbReference type="Proteomes" id="UP000464661">
    <property type="component" value="Chromosome"/>
</dbReference>
<dbReference type="AlphaFoldDB" id="A0A7U6M510"/>
<dbReference type="InterPro" id="IPR029044">
    <property type="entry name" value="Nucleotide-diphossugar_trans"/>
</dbReference>
<sequence length="928" mass="103241">MLWFSHPTETHMPTTHINAAGVQFVRNHLATLPRPDREAKRAIAAWLATQGVHQDPDLIDVVTLHVHPEGIASYQAKVVQRVSLTQAVLMNWQGQSSNDFFGGLFRQPWAGTLPGDGPITLVDHFPPQPIYDNGAWYEVFNGLFRRTTPARYDHSTLLDIRAETLQHHIEAIDFHTEYRASLDTYWHEHLSTYRQCCKLNFIAACNKQVAQGRLSDAARKLAWRAAELIPRGEGLRLSTLSIYGYTATDLLYINDTKTDLTLLYAPGNSSPLLEFASENLLKDWVGKTCKDAAGRQALKQHFRLADGPQGIDFSGLDTALEGLGVYPRSHRLPPEHGFFNDDGTWPPRKYVNYRPGKYNPRITGDLFQAMAERQRQRCYDDADFLITSNAQITKSRWASYLNSTLTLVAPLTFVVPGLAPLLALGGIAQLALGLDQAINGKTLSEKQQGLGDIAYGLLNATPLAAEAMIKSTALFRYQEDGFVLPRKINDQWGYPLSPVSPPHLPEVEVAPYFHRPARIAPLADADAVVANSVRRFPRYNGDVDQLIGYYEAVPDYAEVLDLVYDMEADLFITEEGANEVEPVYYEAEPGTGNLRIVNPEGRHVTDQMRMSSLRALGIDVQLPVHLPVSVPPGAHPIPKLISSLWVGNKTLSDELLGTLAANALKLRDSAYRYRLFLSKANPEVFAQNLRMLEARVPGMQVLTLEDQPFFTAFEQSQYFAQYQAAIDGNGGVATNFSSASDVLRYPMLHAEGGLYMDVDDQLLGAAASAAHHTAAIDTVELVATDDGLLLHPPMQNEKLGMNTQFNTSMIGSHAGNPTLLAISEEMHARYLANADFYQVRPTLADDPAGFYRYANRLSELTGPGMFNAVVDRVLPDLYCLRQVHNLYMMPRINSFLYVDLDAFKTLQHQRLPLSRVARVGGMHSWATT</sequence>
<evidence type="ECO:0000313" key="2">
    <source>
        <dbReference type="EMBL" id="BBU46088.1"/>
    </source>
</evidence>
<name>A0A7U6M510_PSEPU</name>